<evidence type="ECO:0000256" key="3">
    <source>
        <dbReference type="ARBA" id="ARBA00022801"/>
    </source>
</evidence>
<dbReference type="OrthoDB" id="374045at2759"/>
<keyword evidence="4" id="KW-0464">Manganese</keyword>
<keyword evidence="2" id="KW-0479">Metal-binding</keyword>
<dbReference type="InterPro" id="IPR001667">
    <property type="entry name" value="DDH_dom"/>
</dbReference>
<dbReference type="InParanoid" id="I2H590"/>
<dbReference type="eggNOG" id="KOG4129">
    <property type="taxonomic scope" value="Eukaryota"/>
</dbReference>
<dbReference type="GO" id="GO:0005759">
    <property type="term" value="C:mitochondrial matrix"/>
    <property type="evidence" value="ECO:0007669"/>
    <property type="project" value="EnsemblFungi"/>
</dbReference>
<evidence type="ECO:0000256" key="2">
    <source>
        <dbReference type="ARBA" id="ARBA00022723"/>
    </source>
</evidence>
<accession>I2H590</accession>
<proteinExistence type="predicted"/>
<dbReference type="PANTHER" id="PTHR12112">
    <property type="entry name" value="BNIP - RELATED"/>
    <property type="match status" value="1"/>
</dbReference>
<dbReference type="GeneID" id="14496615"/>
<dbReference type="KEGG" id="tbl:TBLA_0E04930"/>
<feature type="domain" description="DHHA2" evidence="5">
    <location>
        <begin position="222"/>
        <end position="378"/>
    </location>
</feature>
<dbReference type="GO" id="GO:0004309">
    <property type="term" value="F:exopolyphosphatase activity"/>
    <property type="evidence" value="ECO:0007669"/>
    <property type="project" value="EnsemblFungi"/>
</dbReference>
<dbReference type="SUPFAM" id="SSF64182">
    <property type="entry name" value="DHH phosphoesterases"/>
    <property type="match status" value="1"/>
</dbReference>
<dbReference type="InterPro" id="IPR038222">
    <property type="entry name" value="DHHA2_dom_sf"/>
</dbReference>
<dbReference type="GO" id="GO:0006798">
    <property type="term" value="P:polyphosphate catabolic process"/>
    <property type="evidence" value="ECO:0007669"/>
    <property type="project" value="EnsemblFungi"/>
</dbReference>
<comment type="cofactor">
    <cofactor evidence="1">
        <name>Mn(2+)</name>
        <dbReference type="ChEBI" id="CHEBI:29035"/>
    </cofactor>
</comment>
<dbReference type="InterPro" id="IPR038763">
    <property type="entry name" value="DHH_sf"/>
</dbReference>
<dbReference type="RefSeq" id="XP_004181061.1">
    <property type="nucleotide sequence ID" value="XM_004181013.1"/>
</dbReference>
<dbReference type="SMART" id="SM01131">
    <property type="entry name" value="DHHA2"/>
    <property type="match status" value="1"/>
</dbReference>
<dbReference type="Pfam" id="PF01368">
    <property type="entry name" value="DHH"/>
    <property type="match status" value="1"/>
</dbReference>
<evidence type="ECO:0000256" key="4">
    <source>
        <dbReference type="ARBA" id="ARBA00023211"/>
    </source>
</evidence>
<dbReference type="PANTHER" id="PTHR12112:SF39">
    <property type="entry name" value="EG:152A3.5 PROTEIN (FBGN0003116_PN PROTEIN)"/>
    <property type="match status" value="1"/>
</dbReference>
<evidence type="ECO:0000313" key="7">
    <source>
        <dbReference type="Proteomes" id="UP000002866"/>
    </source>
</evidence>
<protein>
    <recommendedName>
        <fullName evidence="5">DHHA2 domain-containing protein</fullName>
    </recommendedName>
</protein>
<evidence type="ECO:0000259" key="5">
    <source>
        <dbReference type="SMART" id="SM01131"/>
    </source>
</evidence>
<dbReference type="AlphaFoldDB" id="I2H590"/>
<keyword evidence="7" id="KW-1185">Reference proteome</keyword>
<dbReference type="GO" id="GO:0046872">
    <property type="term" value="F:metal ion binding"/>
    <property type="evidence" value="ECO:0007669"/>
    <property type="project" value="UniProtKB-KW"/>
</dbReference>
<organism evidence="6 7">
    <name type="scientific">Henningerozyma blattae (strain ATCC 34711 / CBS 6284 / DSM 70876 / NBRC 10599 / NRRL Y-10934 / UCD 77-7)</name>
    <name type="common">Yeast</name>
    <name type="synonym">Tetrapisispora blattae</name>
    <dbReference type="NCBI Taxonomy" id="1071380"/>
    <lineage>
        <taxon>Eukaryota</taxon>
        <taxon>Fungi</taxon>
        <taxon>Dikarya</taxon>
        <taxon>Ascomycota</taxon>
        <taxon>Saccharomycotina</taxon>
        <taxon>Saccharomycetes</taxon>
        <taxon>Saccharomycetales</taxon>
        <taxon>Saccharomycetaceae</taxon>
        <taxon>Henningerozyma</taxon>
    </lineage>
</organism>
<dbReference type="STRING" id="1071380.I2H590"/>
<sequence length="381" mass="43429">MSNSVANFLKSLKKQPLQLRNQIRISCGNESADLDSVASAISYAYLEHIWANSNPSEAIIPIINIPQSDLILRKDIILSLNRLNISVEDLFFREDLISFKKTNSNCIVNAILLDHNEIPKHTAPYIDNVVGIIDHHADSKLYLNANPRIIKVTGSCTSLIFKYWYEKIQPSTRPLLKNVAPLCLSAAVQDTANFKRKIEEADLEVAPIYRDLLPELQFDLFYNDLNEAKVDIKGLSTIDILRKDYKEFAFPDGKGDDLIVGIASVVKNLDWLYVNTNESQSKELFIKDCQQYLIDKKLTFLMIMANNRDPKKFERQIAFIFDKKMVGNIVDKVIRDVAEYLDLKPFDDSNTKDSYISFHQLNVKASRKQVAPAIKQAISKI</sequence>
<dbReference type="EMBL" id="HE806320">
    <property type="protein sequence ID" value="CCH61542.1"/>
    <property type="molecule type" value="Genomic_DNA"/>
</dbReference>
<dbReference type="Gene3D" id="3.10.310.20">
    <property type="entry name" value="DHHA2 domain"/>
    <property type="match status" value="1"/>
</dbReference>
<gene>
    <name evidence="6" type="primary">TBLA0E04930</name>
    <name evidence="6" type="ORF">TBLA_0E04930</name>
</gene>
<evidence type="ECO:0000313" key="6">
    <source>
        <dbReference type="EMBL" id="CCH61542.1"/>
    </source>
</evidence>
<dbReference type="Gene3D" id="3.90.1640.10">
    <property type="entry name" value="inorganic pyrophosphatase (n-terminal core)"/>
    <property type="match status" value="1"/>
</dbReference>
<dbReference type="FunCoup" id="I2H590">
    <property type="interactions" value="247"/>
</dbReference>
<dbReference type="Pfam" id="PF02833">
    <property type="entry name" value="DHHA2"/>
    <property type="match status" value="1"/>
</dbReference>
<dbReference type="Proteomes" id="UP000002866">
    <property type="component" value="Chromosome 5"/>
</dbReference>
<reference evidence="6 7" key="1">
    <citation type="journal article" date="2011" name="Proc. Natl. Acad. Sci. U.S.A.">
        <title>Evolutionary erosion of yeast sex chromosomes by mating-type switching accidents.</title>
        <authorList>
            <person name="Gordon J.L."/>
            <person name="Armisen D."/>
            <person name="Proux-Wera E."/>
            <person name="Oheigeartaigh S.S."/>
            <person name="Byrne K.P."/>
            <person name="Wolfe K.H."/>
        </authorList>
    </citation>
    <scope>NUCLEOTIDE SEQUENCE [LARGE SCALE GENOMIC DNA]</scope>
    <source>
        <strain evidence="7">ATCC 34711 / CBS 6284 / DSM 70876 / NBRC 10599 / NRRL Y-10934 / UCD 77-7</strain>
    </source>
</reference>
<dbReference type="InterPro" id="IPR004097">
    <property type="entry name" value="DHHA2"/>
</dbReference>
<name>I2H590_HENB6</name>
<evidence type="ECO:0000256" key="1">
    <source>
        <dbReference type="ARBA" id="ARBA00001936"/>
    </source>
</evidence>
<keyword evidence="3" id="KW-0378">Hydrolase</keyword>
<dbReference type="OMA" id="TMTIFFN"/>
<dbReference type="HOGENOM" id="CLU_019358_1_0_1"/>